<dbReference type="AlphaFoldDB" id="A0A1S1HFG7"/>
<dbReference type="SUPFAM" id="SSF50346">
    <property type="entry name" value="PRC-barrel domain"/>
    <property type="match status" value="1"/>
</dbReference>
<keyword evidence="3" id="KW-1185">Reference proteome</keyword>
<evidence type="ECO:0000313" key="2">
    <source>
        <dbReference type="EMBL" id="OHT20975.1"/>
    </source>
</evidence>
<dbReference type="RefSeq" id="WP_015457517.1">
    <property type="nucleotide sequence ID" value="NZ_MIPT01000001.1"/>
</dbReference>
<sequence length="131" mass="14715">MTDQMMTDLAMAAVADDVRAHELISSARVEGTPVYSPKGEKLGTVHSVMIHKTTGQVAYAVLHFGGLLGIGGHVYPIPWERLRYDAVRRGYVTGITRQEIEDAPSLDLDDTDRIRESETPMYSYWDAKPYW</sequence>
<gene>
    <name evidence="2" type="ORF">BHE75_02980</name>
</gene>
<dbReference type="PANTHER" id="PTHR36505:SF1">
    <property type="entry name" value="BLR1072 PROTEIN"/>
    <property type="match status" value="1"/>
</dbReference>
<proteinExistence type="predicted"/>
<evidence type="ECO:0000313" key="3">
    <source>
        <dbReference type="Proteomes" id="UP000179467"/>
    </source>
</evidence>
<feature type="domain" description="PRC-barrel" evidence="1">
    <location>
        <begin position="23"/>
        <end position="90"/>
    </location>
</feature>
<comment type="caution">
    <text evidence="2">The sequence shown here is derived from an EMBL/GenBank/DDBJ whole genome shotgun (WGS) entry which is preliminary data.</text>
</comment>
<dbReference type="EMBL" id="MIPT01000001">
    <property type="protein sequence ID" value="OHT20975.1"/>
    <property type="molecule type" value="Genomic_DNA"/>
</dbReference>
<reference evidence="2 3" key="1">
    <citation type="submission" date="2016-09" db="EMBL/GenBank/DDBJ databases">
        <title>Metabolic pathway, cell adaptation mechanisms and a novel monoxygenase revealed through proteogenomic-transcription analysis of a Sphingomonas haloaromaticamans strain degrading the fungicide ortho-phenylphenol.</title>
        <authorList>
            <person name="Perruchon C."/>
            <person name="Papadopoulou E.S."/>
            <person name="Rousidou C."/>
            <person name="Vasileiadis S."/>
            <person name="Tanou G."/>
            <person name="Amoutzias G."/>
            <person name="Molassiotis A."/>
            <person name="Karpouzas D.G."/>
        </authorList>
    </citation>
    <scope>NUCLEOTIDE SEQUENCE [LARGE SCALE GENOMIC DNA]</scope>
    <source>
        <strain evidence="2 3">P3</strain>
    </source>
</reference>
<dbReference type="InterPro" id="IPR011033">
    <property type="entry name" value="PRC_barrel-like_sf"/>
</dbReference>
<dbReference type="Gene3D" id="2.30.30.240">
    <property type="entry name" value="PRC-barrel domain"/>
    <property type="match status" value="1"/>
</dbReference>
<dbReference type="Proteomes" id="UP000179467">
    <property type="component" value="Unassembled WGS sequence"/>
</dbReference>
<accession>A0A1S1HFG7</accession>
<organism evidence="2 3">
    <name type="scientific">Edaphosphingomonas haloaromaticamans</name>
    <dbReference type="NCBI Taxonomy" id="653954"/>
    <lineage>
        <taxon>Bacteria</taxon>
        <taxon>Pseudomonadati</taxon>
        <taxon>Pseudomonadota</taxon>
        <taxon>Alphaproteobacteria</taxon>
        <taxon>Sphingomonadales</taxon>
        <taxon>Rhizorhabdaceae</taxon>
        <taxon>Edaphosphingomonas</taxon>
    </lineage>
</organism>
<evidence type="ECO:0000259" key="1">
    <source>
        <dbReference type="Pfam" id="PF05239"/>
    </source>
</evidence>
<name>A0A1S1HFG7_9SPHN</name>
<dbReference type="InterPro" id="IPR027275">
    <property type="entry name" value="PRC-brl_dom"/>
</dbReference>
<dbReference type="PANTHER" id="PTHR36505">
    <property type="entry name" value="BLR1072 PROTEIN"/>
    <property type="match status" value="1"/>
</dbReference>
<protein>
    <submittedName>
        <fullName evidence="2">PRC-barrel domain protein</fullName>
    </submittedName>
</protein>
<dbReference type="Pfam" id="PF05239">
    <property type="entry name" value="PRC"/>
    <property type="match status" value="1"/>
</dbReference>